<proteinExistence type="predicted"/>
<feature type="transmembrane region" description="Helical" evidence="1">
    <location>
        <begin position="19"/>
        <end position="38"/>
    </location>
</feature>
<comment type="caution">
    <text evidence="3">The sequence shown here is derived from an EMBL/GenBank/DDBJ whole genome shotgun (WGS) entry which is preliminary data.</text>
</comment>
<protein>
    <recommendedName>
        <fullName evidence="2">DUF3592 domain-containing protein</fullName>
    </recommendedName>
</protein>
<keyword evidence="1" id="KW-0812">Transmembrane</keyword>
<dbReference type="Proteomes" id="UP001156670">
    <property type="component" value="Unassembled WGS sequence"/>
</dbReference>
<evidence type="ECO:0000256" key="1">
    <source>
        <dbReference type="SAM" id="Phobius"/>
    </source>
</evidence>
<evidence type="ECO:0000313" key="4">
    <source>
        <dbReference type="Proteomes" id="UP001156670"/>
    </source>
</evidence>
<evidence type="ECO:0000313" key="3">
    <source>
        <dbReference type="EMBL" id="GLQ92562.1"/>
    </source>
</evidence>
<accession>A0ABQ5XMI2</accession>
<name>A0ABQ5XMI2_9GAMM</name>
<dbReference type="RefSeq" id="WP_284320282.1">
    <property type="nucleotide sequence ID" value="NZ_BSOB01000010.1"/>
</dbReference>
<keyword evidence="4" id="KW-1185">Reference proteome</keyword>
<keyword evidence="1" id="KW-0472">Membrane</keyword>
<dbReference type="EMBL" id="BSOB01000010">
    <property type="protein sequence ID" value="GLQ92562.1"/>
    <property type="molecule type" value="Genomic_DNA"/>
</dbReference>
<organism evidence="3 4">
    <name type="scientific">Dyella acidisoli</name>
    <dbReference type="NCBI Taxonomy" id="1867834"/>
    <lineage>
        <taxon>Bacteria</taxon>
        <taxon>Pseudomonadati</taxon>
        <taxon>Pseudomonadota</taxon>
        <taxon>Gammaproteobacteria</taxon>
        <taxon>Lysobacterales</taxon>
        <taxon>Rhodanobacteraceae</taxon>
        <taxon>Dyella</taxon>
    </lineage>
</organism>
<gene>
    <name evidence="3" type="ORF">GCM10007901_15130</name>
</gene>
<keyword evidence="1" id="KW-1133">Transmembrane helix</keyword>
<dbReference type="Pfam" id="PF12158">
    <property type="entry name" value="DUF3592"/>
    <property type="match status" value="1"/>
</dbReference>
<reference evidence="4" key="1">
    <citation type="journal article" date="2019" name="Int. J. Syst. Evol. Microbiol.">
        <title>The Global Catalogue of Microorganisms (GCM) 10K type strain sequencing project: providing services to taxonomists for standard genome sequencing and annotation.</title>
        <authorList>
            <consortium name="The Broad Institute Genomics Platform"/>
            <consortium name="The Broad Institute Genome Sequencing Center for Infectious Disease"/>
            <person name="Wu L."/>
            <person name="Ma J."/>
        </authorList>
    </citation>
    <scope>NUCLEOTIDE SEQUENCE [LARGE SCALE GENOMIC DNA]</scope>
    <source>
        <strain evidence="4">NBRC 111980</strain>
    </source>
</reference>
<feature type="domain" description="DUF3592" evidence="2">
    <location>
        <begin position="43"/>
        <end position="113"/>
    </location>
</feature>
<feature type="transmembrane region" description="Helical" evidence="1">
    <location>
        <begin position="127"/>
        <end position="145"/>
    </location>
</feature>
<dbReference type="InterPro" id="IPR021994">
    <property type="entry name" value="DUF3592"/>
</dbReference>
<sequence length="152" mass="17355">MGWFDSFLEYHAEQRRSMLWLWGALSVLSLLLWMWHILPFSHGVVVSTGVVIERSGCGSKGVFSYTYGYEVDGQAYTTKTEWGAFDGNGSCQEIRPGVVIPITYRSDDPSRSMSGTVGMSMKMLGRLIVYLTVMCFVLMPFLTYIKQRYFNR</sequence>
<evidence type="ECO:0000259" key="2">
    <source>
        <dbReference type="Pfam" id="PF12158"/>
    </source>
</evidence>